<dbReference type="SUPFAM" id="SSF51419">
    <property type="entry name" value="PLP-binding barrel"/>
    <property type="match status" value="1"/>
</dbReference>
<comment type="catalytic activity">
    <reaction evidence="4">
        <text>L-alanine = D-alanine</text>
        <dbReference type="Rhea" id="RHEA:20249"/>
        <dbReference type="ChEBI" id="CHEBI:57416"/>
        <dbReference type="ChEBI" id="CHEBI:57972"/>
        <dbReference type="EC" id="5.1.1.1"/>
    </reaction>
</comment>
<dbReference type="GO" id="GO:0008784">
    <property type="term" value="F:alanine racemase activity"/>
    <property type="evidence" value="ECO:0007669"/>
    <property type="project" value="UniProtKB-UniRule"/>
</dbReference>
<dbReference type="PANTHER" id="PTHR30511">
    <property type="entry name" value="ALANINE RACEMASE"/>
    <property type="match status" value="1"/>
</dbReference>
<sequence length="422" mass="46035">MLSWDETSNITSQRWESSADWLRQRAWVEIDVGAIAHNVRQIKHLLSPKCDLMAVVKADAYGHGAVTVSQTVLSAGASWLGVATIPEGMELREAGIKAPILVLGATYSPEQIRAMAKWELMPTICTPQQALVFSETLGEDDASATAGAVRDADATPRGVHPLPVHVKLDTGMSRLGVSYSEADAFVQLIRSLPNLKIASIYSHLATADSQDQTVMRQQQARFEQAIGACNHHGSLPRLHFANSAATFTDPSLHYDMVRVGLGIYGLYPAPHLRPVVDLKPVMQVKARITQVKNISAGTGVSYGHQYIAKQPMRLAVVGIGYADGVPRCLSNHMKVLIRGQLLPQVGTITMDQMMVDVTAVPEVQPGEVVTLLGRQGDHQIGADDWAAICGTISWEILCSFKHRLPRLTVSRSLETRPEKARY</sequence>
<protein>
    <recommendedName>
        <fullName evidence="4">Alanine racemase</fullName>
        <ecNumber evidence="4">5.1.1.1</ecNumber>
    </recommendedName>
</protein>
<comment type="caution">
    <text evidence="8">The sequence shown here is derived from an EMBL/GenBank/DDBJ whole genome shotgun (WGS) entry which is preliminary data.</text>
</comment>
<feature type="active site" description="Proton acceptor; specific for L-alanine" evidence="4">
    <location>
        <position position="302"/>
    </location>
</feature>
<comment type="similarity">
    <text evidence="4">Belongs to the alanine racemase family.</text>
</comment>
<comment type="cofactor">
    <cofactor evidence="1 4 5">
        <name>pyridoxal 5'-phosphate</name>
        <dbReference type="ChEBI" id="CHEBI:597326"/>
    </cofactor>
</comment>
<gene>
    <name evidence="8" type="ORF">ENR15_13200</name>
</gene>
<feature type="active site" description="Proton acceptor; specific for D-alanine" evidence="4">
    <location>
        <position position="57"/>
    </location>
</feature>
<evidence type="ECO:0000256" key="6">
    <source>
        <dbReference type="PIRSR" id="PIRSR600821-52"/>
    </source>
</evidence>
<dbReference type="SMART" id="SM01005">
    <property type="entry name" value="Ala_racemase_C"/>
    <property type="match status" value="1"/>
</dbReference>
<comment type="function">
    <text evidence="4">Catalyzes the interconversion of L-alanine and D-alanine. May also act on other amino acids.</text>
</comment>
<dbReference type="EC" id="5.1.1.1" evidence="4"/>
<evidence type="ECO:0000256" key="1">
    <source>
        <dbReference type="ARBA" id="ARBA00001933"/>
    </source>
</evidence>
<dbReference type="HAMAP" id="MF_01201">
    <property type="entry name" value="Ala_racemase"/>
    <property type="match status" value="1"/>
</dbReference>
<evidence type="ECO:0000256" key="4">
    <source>
        <dbReference type="HAMAP-Rule" id="MF_01201"/>
    </source>
</evidence>
<keyword evidence="2 4" id="KW-0663">Pyridoxal phosphate</keyword>
<evidence type="ECO:0000256" key="5">
    <source>
        <dbReference type="PIRSR" id="PIRSR600821-50"/>
    </source>
</evidence>
<keyword evidence="3 4" id="KW-0413">Isomerase</keyword>
<dbReference type="InterPro" id="IPR009006">
    <property type="entry name" value="Ala_racemase/Decarboxylase_C"/>
</dbReference>
<dbReference type="EMBL" id="DSPX01000130">
    <property type="protein sequence ID" value="HGG01568.1"/>
    <property type="molecule type" value="Genomic_DNA"/>
</dbReference>
<dbReference type="PROSITE" id="PS00395">
    <property type="entry name" value="ALANINE_RACEMASE"/>
    <property type="match status" value="1"/>
</dbReference>
<evidence type="ECO:0000256" key="2">
    <source>
        <dbReference type="ARBA" id="ARBA00022898"/>
    </source>
</evidence>
<evidence type="ECO:0000259" key="7">
    <source>
        <dbReference type="SMART" id="SM01005"/>
    </source>
</evidence>
<name>A0A7C3ZX28_9CYAN</name>
<dbReference type="NCBIfam" id="TIGR00492">
    <property type="entry name" value="alr"/>
    <property type="match status" value="1"/>
</dbReference>
<dbReference type="GO" id="GO:0005829">
    <property type="term" value="C:cytosol"/>
    <property type="evidence" value="ECO:0007669"/>
    <property type="project" value="TreeGrafter"/>
</dbReference>
<dbReference type="Pfam" id="PF01168">
    <property type="entry name" value="Ala_racemase_N"/>
    <property type="match status" value="1"/>
</dbReference>
<dbReference type="FunFam" id="3.20.20.10:FF:000002">
    <property type="entry name" value="Alanine racemase"/>
    <property type="match status" value="1"/>
</dbReference>
<dbReference type="InterPro" id="IPR020622">
    <property type="entry name" value="Ala_racemase_pyridoxalP-BS"/>
</dbReference>
<organism evidence="8">
    <name type="scientific">Planktothricoides sp. SpSt-374</name>
    <dbReference type="NCBI Taxonomy" id="2282167"/>
    <lineage>
        <taxon>Bacteria</taxon>
        <taxon>Bacillati</taxon>
        <taxon>Cyanobacteriota</taxon>
        <taxon>Cyanophyceae</taxon>
        <taxon>Oscillatoriophycideae</taxon>
        <taxon>Oscillatoriales</taxon>
        <taxon>Oscillatoriaceae</taxon>
        <taxon>Planktothricoides</taxon>
    </lineage>
</organism>
<dbReference type="InterPro" id="IPR001608">
    <property type="entry name" value="Ala_racemase_N"/>
</dbReference>
<dbReference type="Gene3D" id="3.20.20.10">
    <property type="entry name" value="Alanine racemase"/>
    <property type="match status" value="1"/>
</dbReference>
<evidence type="ECO:0000313" key="8">
    <source>
        <dbReference type="EMBL" id="HGG01568.1"/>
    </source>
</evidence>
<feature type="binding site" evidence="4 6">
    <location>
        <position position="174"/>
    </location>
    <ligand>
        <name>substrate</name>
    </ligand>
</feature>
<reference evidence="8" key="1">
    <citation type="journal article" date="2020" name="mSystems">
        <title>Genome- and Community-Level Interaction Insights into Carbon Utilization and Element Cycling Functions of Hydrothermarchaeota in Hydrothermal Sediment.</title>
        <authorList>
            <person name="Zhou Z."/>
            <person name="Liu Y."/>
            <person name="Xu W."/>
            <person name="Pan J."/>
            <person name="Luo Z.H."/>
            <person name="Li M."/>
        </authorList>
    </citation>
    <scope>NUCLEOTIDE SEQUENCE [LARGE SCALE GENOMIC DNA]</scope>
    <source>
        <strain evidence="8">SpSt-374</strain>
    </source>
</reference>
<dbReference type="UniPathway" id="UPA00042">
    <property type="reaction ID" value="UER00497"/>
</dbReference>
<dbReference type="GO" id="GO:0030632">
    <property type="term" value="P:D-alanine biosynthetic process"/>
    <property type="evidence" value="ECO:0007669"/>
    <property type="project" value="UniProtKB-UniRule"/>
</dbReference>
<dbReference type="AlphaFoldDB" id="A0A7C3ZX28"/>
<comment type="pathway">
    <text evidence="4">Amino-acid biosynthesis; D-alanine biosynthesis; D-alanine from L-alanine: step 1/1.</text>
</comment>
<evidence type="ECO:0000256" key="3">
    <source>
        <dbReference type="ARBA" id="ARBA00023235"/>
    </source>
</evidence>
<feature type="modified residue" description="N6-(pyridoxal phosphate)lysine" evidence="4 5">
    <location>
        <position position="57"/>
    </location>
</feature>
<dbReference type="InterPro" id="IPR011079">
    <property type="entry name" value="Ala_racemase_C"/>
</dbReference>
<accession>A0A7C3ZX28</accession>
<dbReference type="GO" id="GO:0030170">
    <property type="term" value="F:pyridoxal phosphate binding"/>
    <property type="evidence" value="ECO:0007669"/>
    <property type="project" value="UniProtKB-UniRule"/>
</dbReference>
<dbReference type="SUPFAM" id="SSF50621">
    <property type="entry name" value="Alanine racemase C-terminal domain-like"/>
    <property type="match status" value="1"/>
</dbReference>
<dbReference type="Pfam" id="PF00842">
    <property type="entry name" value="Ala_racemase_C"/>
    <property type="match status" value="1"/>
</dbReference>
<proteinExistence type="inferred from homology"/>
<feature type="binding site" evidence="4 6">
    <location>
        <position position="350"/>
    </location>
    <ligand>
        <name>substrate</name>
    </ligand>
</feature>
<dbReference type="InterPro" id="IPR029066">
    <property type="entry name" value="PLP-binding_barrel"/>
</dbReference>
<feature type="domain" description="Alanine racemase C-terminal" evidence="7">
    <location>
        <begin position="281"/>
        <end position="409"/>
    </location>
</feature>
<dbReference type="CDD" id="cd00430">
    <property type="entry name" value="PLPDE_III_AR"/>
    <property type="match status" value="1"/>
</dbReference>
<dbReference type="InterPro" id="IPR000821">
    <property type="entry name" value="Ala_racemase"/>
</dbReference>
<dbReference type="PRINTS" id="PR00992">
    <property type="entry name" value="ALARACEMASE"/>
</dbReference>
<dbReference type="PANTHER" id="PTHR30511:SF0">
    <property type="entry name" value="ALANINE RACEMASE, CATABOLIC-RELATED"/>
    <property type="match status" value="1"/>
</dbReference>
<dbReference type="Gene3D" id="2.40.37.10">
    <property type="entry name" value="Lyase, Ornithine Decarboxylase, Chain A, domain 1"/>
    <property type="match status" value="1"/>
</dbReference>